<evidence type="ECO:0000313" key="3">
    <source>
        <dbReference type="EMBL" id="SHO50779.1"/>
    </source>
</evidence>
<dbReference type="Gene3D" id="3.40.50.150">
    <property type="entry name" value="Vaccinia Virus protein VP39"/>
    <property type="match status" value="1"/>
</dbReference>
<dbReference type="OrthoDB" id="9800233at2"/>
<dbReference type="PANTHER" id="PTHR43619">
    <property type="entry name" value="S-ADENOSYL-L-METHIONINE-DEPENDENT METHYLTRANSFERASE YKTD-RELATED"/>
    <property type="match status" value="1"/>
</dbReference>
<protein>
    <submittedName>
        <fullName evidence="3">O-Methyltransferase involved in polyketide biosynthesis</fullName>
    </submittedName>
</protein>
<dbReference type="RefSeq" id="WP_073589543.1">
    <property type="nucleotide sequence ID" value="NZ_FRFD01000008.1"/>
</dbReference>
<evidence type="ECO:0000313" key="4">
    <source>
        <dbReference type="Proteomes" id="UP000184612"/>
    </source>
</evidence>
<dbReference type="InterPro" id="IPR007213">
    <property type="entry name" value="Ppm1/Ppm2/Tcmp"/>
</dbReference>
<sequence length="263" mass="30597">MKIELRGVQETLLIPLIARATETKCTNPRIKDDKAVEIVSKIEYDFGKFDKKMSQEGVIARTMILDRETQDFVNQHQDAVCISLGCGLDTRYHRIRHNQVQWYNLDFPEVISLRKKLLCENTNVHFIGKSALDMRWADMVAAEGREVLIIMEGLLMYFTEAEAIQLFDMIRNHFPKCTMLVEIMNPFIARHSKQHDTVKKTDAVFRWGIRSGKAMENLCEGPHFVREWNLFDELRDRGPGFWLAGKLPFIRNINNKIVKLVAQ</sequence>
<dbReference type="Pfam" id="PF04072">
    <property type="entry name" value="LCM"/>
    <property type="match status" value="1"/>
</dbReference>
<dbReference type="InterPro" id="IPR029063">
    <property type="entry name" value="SAM-dependent_MTases_sf"/>
</dbReference>
<accession>A0A1M7YDX2</accession>
<keyword evidence="2 3" id="KW-0808">Transferase</keyword>
<dbReference type="Proteomes" id="UP000184612">
    <property type="component" value="Unassembled WGS sequence"/>
</dbReference>
<name>A0A1M7YDX2_9FIRM</name>
<gene>
    <name evidence="3" type="ORF">SAMN02745217_02889</name>
</gene>
<dbReference type="InterPro" id="IPR016874">
    <property type="entry name" value="TcmP-like"/>
</dbReference>
<keyword evidence="4" id="KW-1185">Reference proteome</keyword>
<dbReference type="GO" id="GO:0032259">
    <property type="term" value="P:methylation"/>
    <property type="evidence" value="ECO:0007669"/>
    <property type="project" value="UniProtKB-KW"/>
</dbReference>
<dbReference type="PANTHER" id="PTHR43619:SF2">
    <property type="entry name" value="S-ADENOSYL-L-METHIONINE-DEPENDENT METHYLTRANSFERASES SUPERFAMILY PROTEIN"/>
    <property type="match status" value="1"/>
</dbReference>
<dbReference type="EMBL" id="FRFD01000008">
    <property type="protein sequence ID" value="SHO50779.1"/>
    <property type="molecule type" value="Genomic_DNA"/>
</dbReference>
<dbReference type="GO" id="GO:0008168">
    <property type="term" value="F:methyltransferase activity"/>
    <property type="evidence" value="ECO:0007669"/>
    <property type="project" value="UniProtKB-KW"/>
</dbReference>
<keyword evidence="1 3" id="KW-0489">Methyltransferase</keyword>
<organism evidence="3 4">
    <name type="scientific">Anaerocolumna xylanovorans DSM 12503</name>
    <dbReference type="NCBI Taxonomy" id="1121345"/>
    <lineage>
        <taxon>Bacteria</taxon>
        <taxon>Bacillati</taxon>
        <taxon>Bacillota</taxon>
        <taxon>Clostridia</taxon>
        <taxon>Lachnospirales</taxon>
        <taxon>Lachnospiraceae</taxon>
        <taxon>Anaerocolumna</taxon>
    </lineage>
</organism>
<reference evidence="3 4" key="1">
    <citation type="submission" date="2016-12" db="EMBL/GenBank/DDBJ databases">
        <authorList>
            <person name="Song W.-J."/>
            <person name="Kurnit D.M."/>
        </authorList>
    </citation>
    <scope>NUCLEOTIDE SEQUENCE [LARGE SCALE GENOMIC DNA]</scope>
    <source>
        <strain evidence="3 4">DSM 12503</strain>
    </source>
</reference>
<dbReference type="STRING" id="1121345.SAMN02745217_02889"/>
<proteinExistence type="predicted"/>
<dbReference type="AlphaFoldDB" id="A0A1M7YDX2"/>
<dbReference type="PIRSF" id="PIRSF028177">
    <property type="entry name" value="Polyketide_synth_Omtfrase_TcmP"/>
    <property type="match status" value="1"/>
</dbReference>
<evidence type="ECO:0000256" key="1">
    <source>
        <dbReference type="ARBA" id="ARBA00022603"/>
    </source>
</evidence>
<dbReference type="SUPFAM" id="SSF53335">
    <property type="entry name" value="S-adenosyl-L-methionine-dependent methyltransferases"/>
    <property type="match status" value="1"/>
</dbReference>
<evidence type="ECO:0000256" key="2">
    <source>
        <dbReference type="ARBA" id="ARBA00022679"/>
    </source>
</evidence>